<reference evidence="2 3" key="1">
    <citation type="journal article" date="2016" name="Nat. Commun.">
        <title>Thousands of microbial genomes shed light on interconnected biogeochemical processes in an aquifer system.</title>
        <authorList>
            <person name="Anantharaman K."/>
            <person name="Brown C.T."/>
            <person name="Hug L.A."/>
            <person name="Sharon I."/>
            <person name="Castelle C.J."/>
            <person name="Probst A.J."/>
            <person name="Thomas B.C."/>
            <person name="Singh A."/>
            <person name="Wilkins M.J."/>
            <person name="Karaoz U."/>
            <person name="Brodie E.L."/>
            <person name="Williams K.H."/>
            <person name="Hubbard S.S."/>
            <person name="Banfield J.F."/>
        </authorList>
    </citation>
    <scope>NUCLEOTIDE SEQUENCE [LARGE SCALE GENOMIC DNA]</scope>
</reference>
<dbReference type="PANTHER" id="PTHR30383:SF5">
    <property type="entry name" value="SGNH HYDROLASE-TYPE ESTERASE DOMAIN-CONTAINING PROTEIN"/>
    <property type="match status" value="1"/>
</dbReference>
<evidence type="ECO:0000313" key="3">
    <source>
        <dbReference type="Proteomes" id="UP000177907"/>
    </source>
</evidence>
<dbReference type="SUPFAM" id="SSF52266">
    <property type="entry name" value="SGNH hydrolase"/>
    <property type="match status" value="1"/>
</dbReference>
<dbReference type="GO" id="GO:0004622">
    <property type="term" value="F:phosphatidylcholine lysophospholipase activity"/>
    <property type="evidence" value="ECO:0007669"/>
    <property type="project" value="TreeGrafter"/>
</dbReference>
<sequence>MAINMWRKSILIILIVVIAIGVYLNRSYAHFFNYITDHFQTNPTINYNYEIGIGPPIKYVALGDSLTAGTGTNEPTDSFPYQLSQKIAADGHRVELMNLGIPGGKADNIISGQIEKTIAFKPNLITILIGVNDLQDKIKKTMFAQNLDKIIVELKAKTTARIIVASIPHLGAYPALLWPHYQYFNYQTQKFNTVIQNIATANSVEFIDLYSYNKNLEKTGDNFYSPDYFHPNKNGYRAWAEFFYANYRK</sequence>
<evidence type="ECO:0000259" key="1">
    <source>
        <dbReference type="Pfam" id="PF13472"/>
    </source>
</evidence>
<dbReference type="InterPro" id="IPR036514">
    <property type="entry name" value="SGNH_hydro_sf"/>
</dbReference>
<dbReference type="Proteomes" id="UP000177907">
    <property type="component" value="Unassembled WGS sequence"/>
</dbReference>
<dbReference type="InterPro" id="IPR013830">
    <property type="entry name" value="SGNH_hydro"/>
</dbReference>
<accession>A0A1F6NXI4</accession>
<gene>
    <name evidence="2" type="ORF">A3J93_00830</name>
</gene>
<dbReference type="InterPro" id="IPR051532">
    <property type="entry name" value="Ester_Hydrolysis_Enzymes"/>
</dbReference>
<organism evidence="2 3">
    <name type="scientific">Candidatus Magasanikbacteria bacterium RIFOXYC2_FULL_42_28</name>
    <dbReference type="NCBI Taxonomy" id="1798704"/>
    <lineage>
        <taxon>Bacteria</taxon>
        <taxon>Candidatus Magasanikiibacteriota</taxon>
    </lineage>
</organism>
<proteinExistence type="predicted"/>
<name>A0A1F6NXI4_9BACT</name>
<evidence type="ECO:0000313" key="2">
    <source>
        <dbReference type="EMBL" id="OGH88625.1"/>
    </source>
</evidence>
<protein>
    <recommendedName>
        <fullName evidence="1">SGNH hydrolase-type esterase domain-containing protein</fullName>
    </recommendedName>
</protein>
<dbReference type="EMBL" id="MFQZ01000001">
    <property type="protein sequence ID" value="OGH88625.1"/>
    <property type="molecule type" value="Genomic_DNA"/>
</dbReference>
<dbReference type="AlphaFoldDB" id="A0A1F6NXI4"/>
<dbReference type="STRING" id="1798704.A3J93_00830"/>
<dbReference type="PANTHER" id="PTHR30383">
    <property type="entry name" value="THIOESTERASE 1/PROTEASE 1/LYSOPHOSPHOLIPASE L1"/>
    <property type="match status" value="1"/>
</dbReference>
<comment type="caution">
    <text evidence="2">The sequence shown here is derived from an EMBL/GenBank/DDBJ whole genome shotgun (WGS) entry which is preliminary data.</text>
</comment>
<feature type="domain" description="SGNH hydrolase-type esterase" evidence="1">
    <location>
        <begin position="61"/>
        <end position="238"/>
    </location>
</feature>
<dbReference type="Gene3D" id="3.40.50.1110">
    <property type="entry name" value="SGNH hydrolase"/>
    <property type="match status" value="1"/>
</dbReference>
<dbReference type="Pfam" id="PF13472">
    <property type="entry name" value="Lipase_GDSL_2"/>
    <property type="match status" value="1"/>
</dbReference>